<evidence type="ECO:0000259" key="7">
    <source>
        <dbReference type="PROSITE" id="PS50025"/>
    </source>
</evidence>
<keyword evidence="3" id="KW-0325">Glycoprotein</keyword>
<dbReference type="RefSeq" id="XP_047740987.1">
    <property type="nucleotide sequence ID" value="XM_047885031.1"/>
</dbReference>
<dbReference type="GO" id="GO:0009653">
    <property type="term" value="P:anatomical structure morphogenesis"/>
    <property type="evidence" value="ECO:0007669"/>
    <property type="project" value="TreeGrafter"/>
</dbReference>
<feature type="domain" description="Laminin G" evidence="7">
    <location>
        <begin position="86"/>
        <end position="260"/>
    </location>
</feature>
<evidence type="ECO:0000313" key="8">
    <source>
        <dbReference type="Proteomes" id="UP000694843"/>
    </source>
</evidence>
<dbReference type="InterPro" id="IPR039005">
    <property type="entry name" value="CSPG_rpt"/>
</dbReference>
<evidence type="ECO:0000256" key="3">
    <source>
        <dbReference type="ARBA" id="ARBA00023180"/>
    </source>
</evidence>
<dbReference type="Proteomes" id="UP000694843">
    <property type="component" value="Unplaced"/>
</dbReference>
<feature type="repeat" description="CSPG" evidence="5">
    <location>
        <begin position="664"/>
        <end position="757"/>
    </location>
</feature>
<name>A0A979FWV5_HYAAZ</name>
<comment type="caution">
    <text evidence="4">Lacks conserved residue(s) required for the propagation of feature annotation.</text>
</comment>
<evidence type="ECO:0000256" key="4">
    <source>
        <dbReference type="PROSITE-ProRule" id="PRU00122"/>
    </source>
</evidence>
<feature type="repeat" description="CSPG" evidence="5">
    <location>
        <begin position="774"/>
        <end position="868"/>
    </location>
</feature>
<feature type="compositionally biased region" description="Polar residues" evidence="6">
    <location>
        <begin position="1522"/>
        <end position="1536"/>
    </location>
</feature>
<dbReference type="InterPro" id="IPR051561">
    <property type="entry name" value="FRAS1_ECM"/>
</dbReference>
<evidence type="ECO:0000256" key="5">
    <source>
        <dbReference type="PROSITE-ProRule" id="PRU01201"/>
    </source>
</evidence>
<dbReference type="GeneID" id="108674355"/>
<evidence type="ECO:0000256" key="1">
    <source>
        <dbReference type="ARBA" id="ARBA00022729"/>
    </source>
</evidence>
<proteinExistence type="predicted"/>
<organism evidence="8 9">
    <name type="scientific">Hyalella azteca</name>
    <name type="common">Amphipod</name>
    <dbReference type="NCBI Taxonomy" id="294128"/>
    <lineage>
        <taxon>Eukaryota</taxon>
        <taxon>Metazoa</taxon>
        <taxon>Ecdysozoa</taxon>
        <taxon>Arthropoda</taxon>
        <taxon>Crustacea</taxon>
        <taxon>Multicrustacea</taxon>
        <taxon>Malacostraca</taxon>
        <taxon>Eumalacostraca</taxon>
        <taxon>Peracarida</taxon>
        <taxon>Amphipoda</taxon>
        <taxon>Senticaudata</taxon>
        <taxon>Talitrida</taxon>
        <taxon>Talitroidea</taxon>
        <taxon>Hyalellidae</taxon>
        <taxon>Hyalella</taxon>
    </lineage>
</organism>
<dbReference type="InterPro" id="IPR013320">
    <property type="entry name" value="ConA-like_dom_sf"/>
</dbReference>
<dbReference type="OrthoDB" id="430044at2759"/>
<dbReference type="Pfam" id="PF02210">
    <property type="entry name" value="Laminin_G_2"/>
    <property type="match status" value="1"/>
</dbReference>
<dbReference type="SMART" id="SM00282">
    <property type="entry name" value="LamG"/>
    <property type="match status" value="1"/>
</dbReference>
<evidence type="ECO:0000256" key="2">
    <source>
        <dbReference type="ARBA" id="ARBA00022737"/>
    </source>
</evidence>
<accession>A0A979FWV5</accession>
<dbReference type="SUPFAM" id="SSF49899">
    <property type="entry name" value="Concanavalin A-like lectins/glucanases"/>
    <property type="match status" value="1"/>
</dbReference>
<keyword evidence="8" id="KW-1185">Reference proteome</keyword>
<dbReference type="OMA" id="EELHFMV"/>
<evidence type="ECO:0000313" key="9">
    <source>
        <dbReference type="RefSeq" id="XP_047740987.1"/>
    </source>
</evidence>
<gene>
    <name evidence="9" type="primary">LOC108674355</name>
</gene>
<dbReference type="Gene3D" id="2.60.120.200">
    <property type="match status" value="1"/>
</dbReference>
<dbReference type="KEGG" id="hazt:108674355"/>
<dbReference type="PANTHER" id="PTHR45739:SF12">
    <property type="entry name" value="CHONDROITIN SULFATE PROTEOGLYCAN 4-LIKE ISOFORM X2"/>
    <property type="match status" value="1"/>
</dbReference>
<dbReference type="CDD" id="cd00110">
    <property type="entry name" value="LamG"/>
    <property type="match status" value="1"/>
</dbReference>
<dbReference type="PROSITE" id="PS50025">
    <property type="entry name" value="LAM_G_DOMAIN"/>
    <property type="match status" value="1"/>
</dbReference>
<dbReference type="InterPro" id="IPR001791">
    <property type="entry name" value="Laminin_G"/>
</dbReference>
<dbReference type="PROSITE" id="PS51854">
    <property type="entry name" value="CSPG"/>
    <property type="match status" value="4"/>
</dbReference>
<reference evidence="9" key="1">
    <citation type="submission" date="2025-08" db="UniProtKB">
        <authorList>
            <consortium name="RefSeq"/>
        </authorList>
    </citation>
    <scope>IDENTIFICATION</scope>
</reference>
<dbReference type="Pfam" id="PF16184">
    <property type="entry name" value="Cadherin_3"/>
    <property type="match status" value="8"/>
</dbReference>
<feature type="repeat" description="CSPG" evidence="5">
    <location>
        <begin position="1357"/>
        <end position="1449"/>
    </location>
</feature>
<keyword evidence="2" id="KW-0677">Repeat</keyword>
<feature type="region of interest" description="Disordered" evidence="6">
    <location>
        <begin position="1517"/>
        <end position="1536"/>
    </location>
</feature>
<feature type="non-terminal residue" evidence="9">
    <location>
        <position position="1745"/>
    </location>
</feature>
<protein>
    <submittedName>
        <fullName evidence="9">Chondroitin sulfate proteoglycan 4</fullName>
    </submittedName>
</protein>
<keyword evidence="1" id="KW-0732">Signal</keyword>
<feature type="non-terminal residue" evidence="9">
    <location>
        <position position="1"/>
    </location>
</feature>
<feature type="compositionally biased region" description="Basic and acidic residues" evidence="6">
    <location>
        <begin position="405"/>
        <end position="416"/>
    </location>
</feature>
<sequence>ELSSSCRVSLGGRFQELNIQQGLLLGGLGDYNKLFLGLLDPYRGCLQQVSYNGVSVLQRARDPASGSSVHAVEWRCSDVFAATPDSAVSFVAPNSFVSFVRNFPRKGATITFQMKTQGQDCVIFYATGPPSRSDLVALELSSGCLRLTLDLGDGAVVLNSSLRVSPGSWHAVSALVSPSSLALVLDEQRETRPSPTGANKYVDVTGDLHVGGVAPGRRARATRQGISVNSLVGCVRGVQLEGVTLGLHNAAVSASVAVGCSMSAPCTAHPCIPGAACLQTGLHSYNYCSYLFFFSHSEKLQNFVQITMHFLPFMGHIDPALPGKRTYRITHAEFLSIFGQYYSIICLVWQVMKLNPVMVDEGKEVIISLHHLMITLDYSKFGIRKSGIIFHVTRQPPHGTILLRPSDRNDTSRDTDYPNPAQASARSKRDVIMNIDDVIVPPDDVMHHYDVMMPSIDVMELFDDVMRHDDVAMALNDVRRSLVDRPFHDAMGPFDDVMGPVDDVMEPLDDIMMPVNDVMMTFDDVNMSSHDAAVASRDIMHSYVSPITKINYVPNHEIFHESLPHDVVQNTHKNPRTRDNFVRHDRVTRSRRKAPGVHDTLVSFTLHDVERSSVRYQHDGTETQRDSALLQLQLITQPGYLLPAYLQLRHELVLPVAISPVNDAPSLELPEGPTVRGVRGATLPLTTALITARDPDTPDSHLMITVLGHKGGYISSKNVPAGQQVTSFTQEDLVDGKIFYVSTTSEDSRLLFKASDGESSSVPVVLRISTYELQVYLVNNTGIKIVHGSSTVIMPTNLSCSSNSEGQNISLLYLITRKPKFGTLQVQDSEGKWNDVLQFSEEEILGHKVRYTHQKDKPKLDGFHFKISAVGKSFPEEYLFAISFISVSVEVVRNAELVMTAIMESFISEGYLYAVTHPKPSPRSEIVYTIVTLPKFGGIYLSTGDLIYQRRLSTNTNFTQDDVTKGRLKYKLNYVTYSDFYDSFLFRVASNLHESREEVFKISYKAPPFDGVVTQQSLVLREGSYKAINGSNIRVTGPSFKRVIYSVIKSPEHGLLYVAERNTRSIVRHNATFFSGEEIDSNALFYQHDDSENFRDNLQFIAISEDARPNFQIVGSLKIEVIPQNDNAPVSLVKKVLNVVEENSRTITPDDVQYFDLDLATSPMQIQFTNINVDSGYFFNINAASTPIERFSQQDINDHVVRFQHKSKPYSNARFTVTDGLLSSDDELEIVAAEPYLEIVNNSGIIVARGSQTLITSWNLSAITNLDTWLHKLVYTVVDGPKYGVLKLHTNDQVRAVDRHGGSLTFTADDLRLGRLFYRHDGSAPEKDAFKFTVEVLHISTGGVLDINVFPTSYWEPFHYHASVSLSVEELSKATLSPVHLSLHHPSVPARHVRYTVTHPPVNGVLTVTRAGKMSKAIWFTAEEVRRGVVEYSATRRNVTRDVISYVVSNGVTASPQLHCNIQITRRRPMVAGGTFSVREGHTRPVPQSVLRKLTSLPVEFSQDKISFIENHPASKFDGRPQYSSSKNNSIVNPATPDTSLGVNTLNSTPRFDVTTIDSTSGFDVPINEAKFHSPNVGKLLPFFSEEALHYEGNSILFNPDFEQTSRYDSDSVLGFNDRNIMAKISDNRAMHIEDTDNDVNNRYYRNSTEIPSDSLWTNILVRNEPNDLNSSSLQKWKFFEKFEVVKPPKEGKLKLDSRPQLAVSTLTRAELEHGELLYEHSGSESPRDDFIIVRVLGLSSSSKP</sequence>
<evidence type="ECO:0000256" key="6">
    <source>
        <dbReference type="SAM" id="MobiDB-lite"/>
    </source>
</evidence>
<feature type="repeat" description="CSPG" evidence="5">
    <location>
        <begin position="1236"/>
        <end position="1335"/>
    </location>
</feature>
<dbReference type="PANTHER" id="PTHR45739">
    <property type="entry name" value="MATRIX PROTEIN, PUTATIVE-RELATED"/>
    <property type="match status" value="1"/>
</dbReference>
<feature type="region of interest" description="Disordered" evidence="6">
    <location>
        <begin position="403"/>
        <end position="426"/>
    </location>
</feature>